<dbReference type="Proteomes" id="UP000294664">
    <property type="component" value="Unassembled WGS sequence"/>
</dbReference>
<keyword evidence="7 14" id="KW-0067">ATP-binding</keyword>
<dbReference type="SMART" id="SM00878">
    <property type="entry name" value="Biotin_carb_C"/>
    <property type="match status" value="1"/>
</dbReference>
<dbReference type="SUPFAM" id="SSF51230">
    <property type="entry name" value="Single hybrid motif"/>
    <property type="match status" value="1"/>
</dbReference>
<evidence type="ECO:0000259" key="17">
    <source>
        <dbReference type="PROSITE" id="PS50979"/>
    </source>
</evidence>
<proteinExistence type="predicted"/>
<dbReference type="InterPro" id="IPR000089">
    <property type="entry name" value="Biotin_lipoyl"/>
</dbReference>
<dbReference type="InterPro" id="IPR050856">
    <property type="entry name" value="Biotin_carboxylase_complex"/>
</dbReference>
<dbReference type="PROSITE" id="PS50979">
    <property type="entry name" value="BC"/>
    <property type="match status" value="1"/>
</dbReference>
<dbReference type="InterPro" id="IPR016185">
    <property type="entry name" value="PreATP-grasp_dom_sf"/>
</dbReference>
<dbReference type="GO" id="GO:0046872">
    <property type="term" value="F:metal ion binding"/>
    <property type="evidence" value="ECO:0007669"/>
    <property type="project" value="UniProtKB-KW"/>
</dbReference>
<keyword evidence="19" id="KW-1185">Reference proteome</keyword>
<evidence type="ECO:0000259" key="16">
    <source>
        <dbReference type="PROSITE" id="PS50975"/>
    </source>
</evidence>
<dbReference type="PROSITE" id="PS00188">
    <property type="entry name" value="BIOTIN"/>
    <property type="match status" value="1"/>
</dbReference>
<keyword evidence="12" id="KW-0092">Biotin</keyword>
<evidence type="ECO:0000256" key="11">
    <source>
        <dbReference type="ARBA" id="ARBA00023211"/>
    </source>
</evidence>
<evidence type="ECO:0000256" key="14">
    <source>
        <dbReference type="PROSITE-ProRule" id="PRU00409"/>
    </source>
</evidence>
<evidence type="ECO:0000259" key="15">
    <source>
        <dbReference type="PROSITE" id="PS50968"/>
    </source>
</evidence>
<dbReference type="Gene3D" id="3.30.700.30">
    <property type="match status" value="1"/>
</dbReference>
<evidence type="ECO:0000256" key="10">
    <source>
        <dbReference type="ARBA" id="ARBA00023098"/>
    </source>
</evidence>
<evidence type="ECO:0000313" key="19">
    <source>
        <dbReference type="Proteomes" id="UP000294664"/>
    </source>
</evidence>
<dbReference type="Gene3D" id="2.40.50.100">
    <property type="match status" value="1"/>
</dbReference>
<dbReference type="UniPathway" id="UPA00945">
    <property type="reaction ID" value="UER00908"/>
</dbReference>
<evidence type="ECO:0000256" key="4">
    <source>
        <dbReference type="ARBA" id="ARBA00022598"/>
    </source>
</evidence>
<dbReference type="InterPro" id="IPR005482">
    <property type="entry name" value="Biotin_COase_C"/>
</dbReference>
<dbReference type="PANTHER" id="PTHR18866:SF33">
    <property type="entry name" value="METHYLCROTONOYL-COA CARBOXYLASE SUBUNIT ALPHA, MITOCHONDRIAL-RELATED"/>
    <property type="match status" value="1"/>
</dbReference>
<evidence type="ECO:0000256" key="8">
    <source>
        <dbReference type="ARBA" id="ARBA00022842"/>
    </source>
</evidence>
<comment type="pathway">
    <text evidence="2">Metabolic intermediate metabolism; propanoyl-CoA degradation; succinyl-CoA from propanoyl-CoA: step 1/3.</text>
</comment>
<dbReference type="FunFam" id="3.40.50.20:FF:000010">
    <property type="entry name" value="Propionyl-CoA carboxylase subunit alpha"/>
    <property type="match status" value="1"/>
</dbReference>
<dbReference type="GO" id="GO:0005524">
    <property type="term" value="F:ATP binding"/>
    <property type="evidence" value="ECO:0007669"/>
    <property type="project" value="UniProtKB-UniRule"/>
</dbReference>
<evidence type="ECO:0000256" key="2">
    <source>
        <dbReference type="ARBA" id="ARBA00005060"/>
    </source>
</evidence>
<evidence type="ECO:0000256" key="3">
    <source>
        <dbReference type="ARBA" id="ARBA00013050"/>
    </source>
</evidence>
<dbReference type="InterPro" id="IPR011053">
    <property type="entry name" value="Single_hybrid_motif"/>
</dbReference>
<organism evidence="18 19">
    <name type="scientific">Aquabacter spiritensis</name>
    <dbReference type="NCBI Taxonomy" id="933073"/>
    <lineage>
        <taxon>Bacteria</taxon>
        <taxon>Pseudomonadati</taxon>
        <taxon>Pseudomonadota</taxon>
        <taxon>Alphaproteobacteria</taxon>
        <taxon>Hyphomicrobiales</taxon>
        <taxon>Xanthobacteraceae</taxon>
        <taxon>Aquabacter</taxon>
    </lineage>
</organism>
<dbReference type="InterPro" id="IPR005481">
    <property type="entry name" value="BC-like_N"/>
</dbReference>
<evidence type="ECO:0000256" key="6">
    <source>
        <dbReference type="ARBA" id="ARBA00022741"/>
    </source>
</evidence>
<dbReference type="CDD" id="cd06850">
    <property type="entry name" value="biotinyl_domain"/>
    <property type="match status" value="1"/>
</dbReference>
<dbReference type="PROSITE" id="PS50975">
    <property type="entry name" value="ATP_GRASP"/>
    <property type="match status" value="1"/>
</dbReference>
<gene>
    <name evidence="18" type="ORF">EDC64_106103</name>
</gene>
<dbReference type="InterPro" id="IPR005479">
    <property type="entry name" value="CPAse_ATP-bd"/>
</dbReference>
<dbReference type="EMBL" id="SMAI01000006">
    <property type="protein sequence ID" value="TCT04671.1"/>
    <property type="molecule type" value="Genomic_DNA"/>
</dbReference>
<comment type="caution">
    <text evidence="18">The sequence shown here is derived from an EMBL/GenBank/DDBJ whole genome shotgun (WGS) entry which is preliminary data.</text>
</comment>
<keyword evidence="8" id="KW-0460">Magnesium</keyword>
<dbReference type="GO" id="GO:0016042">
    <property type="term" value="P:lipid catabolic process"/>
    <property type="evidence" value="ECO:0007669"/>
    <property type="project" value="UniProtKB-KW"/>
</dbReference>
<dbReference type="InterPro" id="IPR001882">
    <property type="entry name" value="Biotin_BS"/>
</dbReference>
<keyword evidence="5" id="KW-0479">Metal-binding</keyword>
<evidence type="ECO:0000256" key="9">
    <source>
        <dbReference type="ARBA" id="ARBA00022963"/>
    </source>
</evidence>
<feature type="domain" description="Lipoyl-binding" evidence="15">
    <location>
        <begin position="616"/>
        <end position="691"/>
    </location>
</feature>
<feature type="domain" description="ATP-grasp" evidence="16">
    <location>
        <begin position="136"/>
        <end position="333"/>
    </location>
</feature>
<dbReference type="InterPro" id="IPR011764">
    <property type="entry name" value="Biotin_carboxylation_dom"/>
</dbReference>
<dbReference type="Pfam" id="PF02786">
    <property type="entry name" value="CPSase_L_D2"/>
    <property type="match status" value="1"/>
</dbReference>
<dbReference type="InterPro" id="IPR041265">
    <property type="entry name" value="PCC_BT"/>
</dbReference>
<dbReference type="PANTHER" id="PTHR18866">
    <property type="entry name" value="CARBOXYLASE:PYRUVATE/ACETYL-COA/PROPIONYL-COA CARBOXYLASE"/>
    <property type="match status" value="1"/>
</dbReference>
<dbReference type="Pfam" id="PF18140">
    <property type="entry name" value="PCC_BT"/>
    <property type="match status" value="1"/>
</dbReference>
<keyword evidence="6 14" id="KW-0547">Nucleotide-binding</keyword>
<dbReference type="Pfam" id="PF00364">
    <property type="entry name" value="Biotin_lipoyl"/>
    <property type="match status" value="1"/>
</dbReference>
<dbReference type="GO" id="GO:0004658">
    <property type="term" value="F:propionyl-CoA carboxylase activity"/>
    <property type="evidence" value="ECO:0007669"/>
    <property type="project" value="UniProtKB-EC"/>
</dbReference>
<dbReference type="EC" id="6.4.1.3" evidence="3"/>
<accession>A0A4R3LVQ5</accession>
<dbReference type="FunFam" id="3.30.470.20:FF:000028">
    <property type="entry name" value="Methylcrotonoyl-CoA carboxylase subunit alpha, mitochondrial"/>
    <property type="match status" value="1"/>
</dbReference>
<dbReference type="PROSITE" id="PS50968">
    <property type="entry name" value="BIOTINYL_LIPOYL"/>
    <property type="match status" value="1"/>
</dbReference>
<dbReference type="SUPFAM" id="SSF52440">
    <property type="entry name" value="PreATP-grasp domain"/>
    <property type="match status" value="1"/>
</dbReference>
<keyword evidence="9" id="KW-0442">Lipid degradation</keyword>
<evidence type="ECO:0000256" key="1">
    <source>
        <dbReference type="ARBA" id="ARBA00001953"/>
    </source>
</evidence>
<dbReference type="Gene3D" id="3.30.470.20">
    <property type="entry name" value="ATP-grasp fold, B domain"/>
    <property type="match status" value="1"/>
</dbReference>
<dbReference type="NCBIfam" id="NF006367">
    <property type="entry name" value="PRK08591.1"/>
    <property type="match status" value="1"/>
</dbReference>
<keyword evidence="10" id="KW-0443">Lipid metabolism</keyword>
<dbReference type="Pfam" id="PF00289">
    <property type="entry name" value="Biotin_carb_N"/>
    <property type="match status" value="1"/>
</dbReference>
<name>A0A4R3LVQ5_9HYPH</name>
<evidence type="ECO:0000256" key="13">
    <source>
        <dbReference type="ARBA" id="ARBA00049495"/>
    </source>
</evidence>
<dbReference type="InterPro" id="IPR011054">
    <property type="entry name" value="Rudment_hybrid_motif"/>
</dbReference>
<keyword evidence="11" id="KW-0464">Manganese</keyword>
<dbReference type="SUPFAM" id="SSF51246">
    <property type="entry name" value="Rudiment single hybrid motif"/>
    <property type="match status" value="1"/>
</dbReference>
<feature type="domain" description="Biotin carboxylation" evidence="17">
    <location>
        <begin position="17"/>
        <end position="467"/>
    </location>
</feature>
<sequence length="691" mass="73868">MTASKSWAPSAGGQTTMFSKILIANRGEIACRVIKTARKMGIKTVAVYSDADKDALHVEMADEAVHIGPPPAAQSYLIAEKIIEACKATGAEAVHPGYGFLSERASFPKALAEHGIVFIGPNPHAIEAMGDKIESKKAAAAAKVSTVPGHLGVIEDGVQAAIIADEIGYPVMIKASAGGGGKGMRIAYSRAEVQDGFDRAKSEAKSSFGDDRVFVEKFIVDPRHIEIQVLGDKHGNVLYLGERECSIQRRNQKVVEEAPSPLLDAETRRKMGEQAVALAKAVGYDSAGTVEFVAGQDKSFYFLEMNTRLQVEHPVTELVTGIDLVEQMIRVAAGEPLAFTQDDITLTGWAVESRIYAEDPYRSFLPSIGRLVRYRPPVEGKFGDITVRNDTGVYEGGEISLYYDPMIAKLVTHAPTRAAAIEAQADALDAFAIDGIGHNIPFLSALMAHPRWQKGALSTGFIAEEYPDGFHARAPEGELTHQLAAVAAVIDHVQNARKRQISGQMMGTPVTFDKRRVVHLGGTHALVSVTCEIKEADGAYKVQVFDADGARGHAHVLTSDWKPGAPVWLGTIDANPSALQVRPLPNGVALAFRGVATEARVFTVREAELAALMPEKKAAGGGKELLCPMPGLVVSIAVEPGQDVKAGEALAVVEAMKMENVLRAERDGVVKAVHAKPGDSLAVDAVILEFA</sequence>
<evidence type="ECO:0000256" key="5">
    <source>
        <dbReference type="ARBA" id="ARBA00022723"/>
    </source>
</evidence>
<dbReference type="FunFam" id="2.40.50.100:FF:000003">
    <property type="entry name" value="Acetyl-CoA carboxylase biotin carboxyl carrier protein"/>
    <property type="match status" value="1"/>
</dbReference>
<evidence type="ECO:0000256" key="7">
    <source>
        <dbReference type="ARBA" id="ARBA00022840"/>
    </source>
</evidence>
<dbReference type="FunFam" id="3.30.1490.20:FF:000018">
    <property type="entry name" value="Biotin carboxylase"/>
    <property type="match status" value="1"/>
</dbReference>
<dbReference type="SUPFAM" id="SSF56059">
    <property type="entry name" value="Glutathione synthetase ATP-binding domain-like"/>
    <property type="match status" value="1"/>
</dbReference>
<dbReference type="AlphaFoldDB" id="A0A4R3LVQ5"/>
<evidence type="ECO:0000313" key="18">
    <source>
        <dbReference type="EMBL" id="TCT04671.1"/>
    </source>
</evidence>
<comment type="cofactor">
    <cofactor evidence="1">
        <name>biotin</name>
        <dbReference type="ChEBI" id="CHEBI:57586"/>
    </cofactor>
</comment>
<keyword evidence="4" id="KW-0436">Ligase</keyword>
<dbReference type="PROSITE" id="PS00866">
    <property type="entry name" value="CPSASE_1"/>
    <property type="match status" value="1"/>
</dbReference>
<protein>
    <recommendedName>
        <fullName evidence="3">propionyl-CoA carboxylase</fullName>
        <ecNumber evidence="3">6.4.1.3</ecNumber>
    </recommendedName>
</protein>
<evidence type="ECO:0000256" key="12">
    <source>
        <dbReference type="ARBA" id="ARBA00023267"/>
    </source>
</evidence>
<reference evidence="18 19" key="1">
    <citation type="submission" date="2019-03" db="EMBL/GenBank/DDBJ databases">
        <title>Genomic Encyclopedia of Type Strains, Phase IV (KMG-IV): sequencing the most valuable type-strain genomes for metagenomic binning, comparative biology and taxonomic classification.</title>
        <authorList>
            <person name="Goeker M."/>
        </authorList>
    </citation>
    <scope>NUCLEOTIDE SEQUENCE [LARGE SCALE GENOMIC DNA]</scope>
    <source>
        <strain evidence="18 19">DSM 9035</strain>
    </source>
</reference>
<dbReference type="Pfam" id="PF02785">
    <property type="entry name" value="Biotin_carb_C"/>
    <property type="match status" value="1"/>
</dbReference>
<dbReference type="PROSITE" id="PS00867">
    <property type="entry name" value="CPSASE_2"/>
    <property type="match status" value="1"/>
</dbReference>
<comment type="catalytic activity">
    <reaction evidence="13">
        <text>propanoyl-CoA + hydrogencarbonate + ATP = (S)-methylmalonyl-CoA + ADP + phosphate + H(+)</text>
        <dbReference type="Rhea" id="RHEA:23720"/>
        <dbReference type="ChEBI" id="CHEBI:15378"/>
        <dbReference type="ChEBI" id="CHEBI:17544"/>
        <dbReference type="ChEBI" id="CHEBI:30616"/>
        <dbReference type="ChEBI" id="CHEBI:43474"/>
        <dbReference type="ChEBI" id="CHEBI:57327"/>
        <dbReference type="ChEBI" id="CHEBI:57392"/>
        <dbReference type="ChEBI" id="CHEBI:456216"/>
        <dbReference type="EC" id="6.4.1.3"/>
    </reaction>
    <physiologicalReaction direction="left-to-right" evidence="13">
        <dbReference type="Rhea" id="RHEA:23721"/>
    </physiologicalReaction>
</comment>
<dbReference type="InterPro" id="IPR011761">
    <property type="entry name" value="ATP-grasp"/>
</dbReference>